<dbReference type="GO" id="GO:0051536">
    <property type="term" value="F:iron-sulfur cluster binding"/>
    <property type="evidence" value="ECO:0007669"/>
    <property type="project" value="UniProtKB-KW"/>
</dbReference>
<dbReference type="SFLD" id="SFLDS00029">
    <property type="entry name" value="Radical_SAM"/>
    <property type="match status" value="1"/>
</dbReference>
<evidence type="ECO:0000256" key="1">
    <source>
        <dbReference type="ARBA" id="ARBA00001966"/>
    </source>
</evidence>
<dbReference type="OrthoDB" id="9810775at2"/>
<protein>
    <submittedName>
        <fullName evidence="8">Radical SAM protein</fullName>
    </submittedName>
</protein>
<proteinExistence type="predicted"/>
<dbReference type="SMART" id="SM00729">
    <property type="entry name" value="Elp3"/>
    <property type="match status" value="1"/>
</dbReference>
<dbReference type="InterPro" id="IPR007197">
    <property type="entry name" value="rSAM"/>
</dbReference>
<dbReference type="AlphaFoldDB" id="A0A516GXU7"/>
<evidence type="ECO:0000256" key="2">
    <source>
        <dbReference type="ARBA" id="ARBA00022485"/>
    </source>
</evidence>
<dbReference type="PANTHER" id="PTHR11228">
    <property type="entry name" value="RADICAL SAM DOMAIN PROTEIN"/>
    <property type="match status" value="1"/>
</dbReference>
<dbReference type="GO" id="GO:0003824">
    <property type="term" value="F:catalytic activity"/>
    <property type="evidence" value="ECO:0007669"/>
    <property type="project" value="InterPro"/>
</dbReference>
<dbReference type="KEGG" id="fer:FNB15_03190"/>
<evidence type="ECO:0000256" key="4">
    <source>
        <dbReference type="ARBA" id="ARBA00022723"/>
    </source>
</evidence>
<keyword evidence="9" id="KW-1185">Reference proteome</keyword>
<keyword evidence="6" id="KW-0411">Iron-sulfur</keyword>
<dbReference type="InterPro" id="IPR034391">
    <property type="entry name" value="AdoMet-like_SPASM_containing"/>
</dbReference>
<dbReference type="PANTHER" id="PTHR11228:SF7">
    <property type="entry name" value="PQQA PEPTIDE CYCLASE"/>
    <property type="match status" value="1"/>
</dbReference>
<keyword evidence="2" id="KW-0004">4Fe-4S</keyword>
<evidence type="ECO:0000313" key="9">
    <source>
        <dbReference type="Proteomes" id="UP000317496"/>
    </source>
</evidence>
<name>A0A516GXU7_9PROT</name>
<accession>A0A516GXU7</accession>
<gene>
    <name evidence="8" type="ORF">FNB15_03190</name>
</gene>
<dbReference type="EMBL" id="CP041636">
    <property type="protein sequence ID" value="QDO96343.1"/>
    <property type="molecule type" value="Genomic_DNA"/>
</dbReference>
<evidence type="ECO:0000256" key="6">
    <source>
        <dbReference type="ARBA" id="ARBA00023014"/>
    </source>
</evidence>
<keyword evidence="5" id="KW-0408">Iron</keyword>
<evidence type="ECO:0000313" key="8">
    <source>
        <dbReference type="EMBL" id="QDO96343.1"/>
    </source>
</evidence>
<organism evidence="8 9">
    <name type="scientific">Ferrovibrio terrae</name>
    <dbReference type="NCBI Taxonomy" id="2594003"/>
    <lineage>
        <taxon>Bacteria</taxon>
        <taxon>Pseudomonadati</taxon>
        <taxon>Pseudomonadota</taxon>
        <taxon>Alphaproteobacteria</taxon>
        <taxon>Rhodospirillales</taxon>
        <taxon>Rhodospirillaceae</taxon>
        <taxon>Ferrovibrio</taxon>
    </lineage>
</organism>
<dbReference type="Proteomes" id="UP000317496">
    <property type="component" value="Chromosome"/>
</dbReference>
<evidence type="ECO:0000259" key="7">
    <source>
        <dbReference type="SMART" id="SM00729"/>
    </source>
</evidence>
<dbReference type="Pfam" id="PF13186">
    <property type="entry name" value="SPASM"/>
    <property type="match status" value="1"/>
</dbReference>
<keyword evidence="4" id="KW-0479">Metal-binding</keyword>
<reference evidence="8 9" key="1">
    <citation type="submission" date="2019-07" db="EMBL/GenBank/DDBJ databases">
        <title>Genome sequencing for Ferrovibrio sp. K5.</title>
        <authorList>
            <person name="Park S.-J."/>
        </authorList>
    </citation>
    <scope>NUCLEOTIDE SEQUENCE [LARGE SCALE GENOMIC DNA]</scope>
    <source>
        <strain evidence="8 9">K5</strain>
    </source>
</reference>
<dbReference type="SFLD" id="SFLDG01067">
    <property type="entry name" value="SPASM/twitch_domain_containing"/>
    <property type="match status" value="1"/>
</dbReference>
<dbReference type="Pfam" id="PF04055">
    <property type="entry name" value="Radical_SAM"/>
    <property type="match status" value="1"/>
</dbReference>
<comment type="cofactor">
    <cofactor evidence="1">
        <name>[4Fe-4S] cluster</name>
        <dbReference type="ChEBI" id="CHEBI:49883"/>
    </cofactor>
</comment>
<dbReference type="InterPro" id="IPR023885">
    <property type="entry name" value="4Fe4S-binding_SPASM_dom"/>
</dbReference>
<dbReference type="SFLD" id="SFLDG01387">
    <property type="entry name" value="BtrN-like_SPASM_domain_contain"/>
    <property type="match status" value="1"/>
</dbReference>
<dbReference type="InterPro" id="IPR058240">
    <property type="entry name" value="rSAM_sf"/>
</dbReference>
<feature type="domain" description="Elp3/MiaA/NifB-like radical SAM core" evidence="7">
    <location>
        <begin position="99"/>
        <end position="305"/>
    </location>
</feature>
<keyword evidence="3" id="KW-0949">S-adenosyl-L-methionine</keyword>
<evidence type="ECO:0000256" key="3">
    <source>
        <dbReference type="ARBA" id="ARBA00022691"/>
    </source>
</evidence>
<dbReference type="GO" id="GO:0046872">
    <property type="term" value="F:metal ion binding"/>
    <property type="evidence" value="ECO:0007669"/>
    <property type="project" value="UniProtKB-KW"/>
</dbReference>
<dbReference type="InterPro" id="IPR013785">
    <property type="entry name" value="Aldolase_TIM"/>
</dbReference>
<dbReference type="SUPFAM" id="SSF102114">
    <property type="entry name" value="Radical SAM enzymes"/>
    <property type="match status" value="1"/>
</dbReference>
<dbReference type="InterPro" id="IPR006638">
    <property type="entry name" value="Elp3/MiaA/NifB-like_rSAM"/>
</dbReference>
<dbReference type="CDD" id="cd01335">
    <property type="entry name" value="Radical_SAM"/>
    <property type="match status" value="1"/>
</dbReference>
<dbReference type="InterPro" id="IPR050377">
    <property type="entry name" value="Radical_SAM_PqqE_MftC-like"/>
</dbReference>
<dbReference type="CDD" id="cd21109">
    <property type="entry name" value="SPASM"/>
    <property type="match status" value="1"/>
</dbReference>
<dbReference type="Gene3D" id="3.20.20.70">
    <property type="entry name" value="Aldolase class I"/>
    <property type="match status" value="1"/>
</dbReference>
<evidence type="ECO:0000256" key="5">
    <source>
        <dbReference type="ARBA" id="ARBA00023004"/>
    </source>
</evidence>
<sequence length="596" mass="67861">MDYSRVMQQSASPIAMQDLPELVGDHRSYNLVRLGSRFAAVPQALGPVDLAEPTARINPYVLWADDEASARQAIDRDGAWKHFDPLYSVTPLDAFGIPEVIEIEPIHTCNLRCIMCHVSYERITKKRLDIGFLKNLQGLQGKWAKLGHLYEPVAHPQFAEIVHGLTDLGMDIDLVTNGTLFTDALIEKISDCNFRNVTISFDGARATTYERIRQRGNFRQAVDRILAFKKAILARRPDTYFQINYTVLRSNIDEIVEAMEFWDAHGFDHIGFINMVIRDEAEILKQEAVQPALDSLEAALDAATRLVIDEKRRITLSAPYFRHSHLRTEFAGNFPQPGVVMSDNPHARLPVTPSTHFQNGPYPGMQVDCRSPFKFARINYDGDVLLCHQFSVGNILKAPLLELWQNATADYVRSMVKGDVSVCEACEYFRFCIQANDVDSRRDFVSNNAIRILKESWPYNFLTWSGQYYAAPQWLRLTATDLADRQRHGTLGIVLADSQEDAEAAVADVFPPLDHSPPPFWKIEEYRDHNLFACHDRLVAIPVSLGPLNVRKMYGFTLDFRYWPYQRHAIIGSSIVKVKRLIDKKAKLGLPAPRWR</sequence>